<dbReference type="RefSeq" id="WP_185088770.1">
    <property type="nucleotide sequence ID" value="NZ_JACHJB010000003.1"/>
</dbReference>
<keyword evidence="3" id="KW-1185">Reference proteome</keyword>
<comment type="caution">
    <text evidence="2">The sequence shown here is derived from an EMBL/GenBank/DDBJ whole genome shotgun (WGS) entry which is preliminary data.</text>
</comment>
<sequence length="399" mass="43078">MKIALALPRTLRCLFVVAVERMPCPVESVVPWRVGPPYRRAAMSAFGTPWLSVTHHRSPWSPGDLTLTDDERHLLRRTRQHVVVTSSASPRTLPAGAQVARAAARALAHAGGGLVIDPLAGTTVPLCDHCPNEPSRFRLADDWLGWDVHHPTPASPRPLASEPPHAPTAQQPSCRPRVIPAHQPSHRPPHTLPHVSQAFPHITSRGFPDVTSRGFPHITSRGLRRFALPEITLDGAPCTHTLCAITLLRTVADRLVTEHLAFLAAHPHATTRLIDDHLRIDGPDPSSFPGAPPLKIRLTPCDEHPPASTSGPFGGPRAAARPTTHSPRPANRNVPRTTGSGRVTRLKVGPLPGTDRAACLKVGPAADPPITVRPRREAPHRPTAPRARRPSDPPQTLAA</sequence>
<name>A0A7X0CAG8_9ACTN</name>
<gene>
    <name evidence="2" type="ORF">FHU36_007655</name>
</gene>
<reference evidence="2 3" key="1">
    <citation type="submission" date="2020-08" db="EMBL/GenBank/DDBJ databases">
        <title>Sequencing the genomes of 1000 actinobacteria strains.</title>
        <authorList>
            <person name="Klenk H.-P."/>
        </authorList>
    </citation>
    <scope>NUCLEOTIDE SEQUENCE [LARGE SCALE GENOMIC DNA]</scope>
    <source>
        <strain evidence="2 3">DSM 45913</strain>
    </source>
</reference>
<dbReference type="EMBL" id="JACHJB010000003">
    <property type="protein sequence ID" value="MBB6351083.1"/>
    <property type="molecule type" value="Genomic_DNA"/>
</dbReference>
<dbReference type="Proteomes" id="UP000583800">
    <property type="component" value="Unassembled WGS sequence"/>
</dbReference>
<organism evidence="2 3">
    <name type="scientific">Nonomuraea muscovyensis</name>
    <dbReference type="NCBI Taxonomy" id="1124761"/>
    <lineage>
        <taxon>Bacteria</taxon>
        <taxon>Bacillati</taxon>
        <taxon>Actinomycetota</taxon>
        <taxon>Actinomycetes</taxon>
        <taxon>Streptosporangiales</taxon>
        <taxon>Streptosporangiaceae</taxon>
        <taxon>Nonomuraea</taxon>
    </lineage>
</organism>
<evidence type="ECO:0000256" key="1">
    <source>
        <dbReference type="SAM" id="MobiDB-lite"/>
    </source>
</evidence>
<proteinExistence type="predicted"/>
<feature type="region of interest" description="Disordered" evidence="1">
    <location>
        <begin position="154"/>
        <end position="190"/>
    </location>
</feature>
<dbReference type="AlphaFoldDB" id="A0A7X0CAG8"/>
<accession>A0A7X0CAG8</accession>
<protein>
    <submittedName>
        <fullName evidence="2">Uncharacterized protein</fullName>
    </submittedName>
</protein>
<evidence type="ECO:0000313" key="2">
    <source>
        <dbReference type="EMBL" id="MBB6351083.1"/>
    </source>
</evidence>
<evidence type="ECO:0000313" key="3">
    <source>
        <dbReference type="Proteomes" id="UP000583800"/>
    </source>
</evidence>
<feature type="region of interest" description="Disordered" evidence="1">
    <location>
        <begin position="298"/>
        <end position="399"/>
    </location>
</feature>